<gene>
    <name evidence="1" type="ORF">HHL27_07650</name>
</gene>
<keyword evidence="2" id="KW-1185">Reference proteome</keyword>
<evidence type="ECO:0000313" key="2">
    <source>
        <dbReference type="Proteomes" id="UP000583556"/>
    </source>
</evidence>
<sequence>MSAALETARPVVLPEPTRDLAQGLRNIAEHGLTLVPDVLTGDALKSARDALYRAAASDRARGREQKFSLDYGHDDSNQRVWNVLSRDPVFEDMAFHPIAIEYVRALLGWPALLGNLSANITGPGGGEMILHADQIFVPEPWSVEPQGMNVAWCLDEFTEENGGTRFVPGSHKLNRAPRPDEAEVQTAAIVAPAGSIAIFESRVWHKTGHNRTSDQTRAGVFAWYTKPIYRQQENWALSLRPETRQFASDDALTLLGFKTEGLGLVNGRSPD</sequence>
<comment type="caution">
    <text evidence="1">The sequence shown here is derived from an EMBL/GenBank/DDBJ whole genome shotgun (WGS) entry which is preliminary data.</text>
</comment>
<name>A0A7Y0BNN1_9SPHN</name>
<protein>
    <submittedName>
        <fullName evidence="1">Phytanoyl-CoA dioxygenase family protein</fullName>
    </submittedName>
</protein>
<dbReference type="InterPro" id="IPR051961">
    <property type="entry name" value="Fungal_Metabolite_Diox"/>
</dbReference>
<dbReference type="PANTHER" id="PTHR37563:SF2">
    <property type="entry name" value="PHYTANOYL-COA DIOXYGENASE FAMILY PROTEIN (AFU_ORTHOLOGUE AFUA_2G03330)"/>
    <property type="match status" value="1"/>
</dbReference>
<dbReference type="GO" id="GO:0016706">
    <property type="term" value="F:2-oxoglutarate-dependent dioxygenase activity"/>
    <property type="evidence" value="ECO:0007669"/>
    <property type="project" value="UniProtKB-ARBA"/>
</dbReference>
<keyword evidence="1" id="KW-0223">Dioxygenase</keyword>
<dbReference type="EMBL" id="JABBGM010000002">
    <property type="protein sequence ID" value="NML93538.1"/>
    <property type="molecule type" value="Genomic_DNA"/>
</dbReference>
<dbReference type="AlphaFoldDB" id="A0A7Y0BNN1"/>
<dbReference type="Proteomes" id="UP000583556">
    <property type="component" value="Unassembled WGS sequence"/>
</dbReference>
<proteinExistence type="predicted"/>
<keyword evidence="1" id="KW-0560">Oxidoreductase</keyword>
<dbReference type="Pfam" id="PF05721">
    <property type="entry name" value="PhyH"/>
    <property type="match status" value="1"/>
</dbReference>
<organism evidence="1 2">
    <name type="scientific">Novosphingobium olei</name>
    <dbReference type="NCBI Taxonomy" id="2728851"/>
    <lineage>
        <taxon>Bacteria</taxon>
        <taxon>Pseudomonadati</taxon>
        <taxon>Pseudomonadota</taxon>
        <taxon>Alphaproteobacteria</taxon>
        <taxon>Sphingomonadales</taxon>
        <taxon>Sphingomonadaceae</taxon>
        <taxon>Novosphingobium</taxon>
    </lineage>
</organism>
<accession>A0A7Y0BNN1</accession>
<dbReference type="SUPFAM" id="SSF51197">
    <property type="entry name" value="Clavaminate synthase-like"/>
    <property type="match status" value="1"/>
</dbReference>
<reference evidence="1 2" key="1">
    <citation type="submission" date="2020-04" db="EMBL/GenBank/DDBJ databases">
        <title>Novosphingobium sp. TW-4 isolated from soil.</title>
        <authorList>
            <person name="Dahal R.H."/>
            <person name="Chaudhary D.K."/>
        </authorList>
    </citation>
    <scope>NUCLEOTIDE SEQUENCE [LARGE SCALE GENOMIC DNA]</scope>
    <source>
        <strain evidence="1 2">TW-4</strain>
    </source>
</reference>
<dbReference type="RefSeq" id="WP_169492746.1">
    <property type="nucleotide sequence ID" value="NZ_JABBGM010000002.1"/>
</dbReference>
<evidence type="ECO:0000313" key="1">
    <source>
        <dbReference type="EMBL" id="NML93538.1"/>
    </source>
</evidence>
<dbReference type="PANTHER" id="PTHR37563">
    <property type="entry name" value="PHYTANOYL-COA DIOXYGENASE FAMILY PROTEIN (AFU_ORTHOLOGUE AFUA_2G03330)"/>
    <property type="match status" value="1"/>
</dbReference>
<dbReference type="InterPro" id="IPR008775">
    <property type="entry name" value="Phytyl_CoA_dOase-like"/>
</dbReference>
<dbReference type="Gene3D" id="2.60.120.620">
    <property type="entry name" value="q2cbj1_9rhob like domain"/>
    <property type="match status" value="1"/>
</dbReference>